<name>W2R1S4_PHYN3</name>
<sequence length="189" mass="21335">MGQAETLIAHISFLTSYYEPNSPLSQVGNDIDEQLREERDEQHEETPTAVVRTATTATGRLPTDRGTKRNQGAVGSTTDDDGASGLLVERRRRRRRRNRADQYALEYELFPAGDVERWTTGDSGQWTAKDGRPGSRWVSIAEYEQLYSAGRVVGRPLERGSRVMGLSVLIQVKRCRVLKWAWVPFHGSE</sequence>
<organism evidence="2 3">
    <name type="scientific">Phytophthora nicotianae (strain INRA-310)</name>
    <name type="common">Phytophthora parasitica</name>
    <dbReference type="NCBI Taxonomy" id="761204"/>
    <lineage>
        <taxon>Eukaryota</taxon>
        <taxon>Sar</taxon>
        <taxon>Stramenopiles</taxon>
        <taxon>Oomycota</taxon>
        <taxon>Peronosporomycetes</taxon>
        <taxon>Peronosporales</taxon>
        <taxon>Peronosporaceae</taxon>
        <taxon>Phytophthora</taxon>
    </lineage>
</organism>
<dbReference type="AlphaFoldDB" id="W2R1S4"/>
<evidence type="ECO:0000256" key="1">
    <source>
        <dbReference type="SAM" id="MobiDB-lite"/>
    </source>
</evidence>
<dbReference type="OMA" id="WVSIAEY"/>
<gene>
    <name evidence="2" type="ORF">PPTG_21436</name>
</gene>
<evidence type="ECO:0000313" key="3">
    <source>
        <dbReference type="Proteomes" id="UP000018817"/>
    </source>
</evidence>
<reference evidence="3" key="1">
    <citation type="submission" date="2011-12" db="EMBL/GenBank/DDBJ databases">
        <authorList>
            <consortium name="The Broad Institute Genome Sequencing Platform"/>
            <person name="Russ C."/>
            <person name="Tyler B."/>
            <person name="Panabieres F."/>
            <person name="Shan W."/>
            <person name="Tripathy S."/>
            <person name="Grunwald N."/>
            <person name="Machado M."/>
            <person name="Young S.K."/>
            <person name="Zeng Q."/>
            <person name="Gargeya S."/>
            <person name="Fitzgerald M."/>
            <person name="Haas B."/>
            <person name="Abouelleil A."/>
            <person name="Alvarado L."/>
            <person name="Arachchi H.M."/>
            <person name="Berlin A."/>
            <person name="Chapman S.B."/>
            <person name="Gearin G."/>
            <person name="Goldberg J."/>
            <person name="Griggs A."/>
            <person name="Gujja S."/>
            <person name="Hansen M."/>
            <person name="Heiman D."/>
            <person name="Howarth C."/>
            <person name="Larimer J."/>
            <person name="Lui A."/>
            <person name="MacDonald P.J.P."/>
            <person name="McCowen C."/>
            <person name="Montmayeur A."/>
            <person name="Murphy C."/>
            <person name="Neiman D."/>
            <person name="Pearson M."/>
            <person name="Priest M."/>
            <person name="Roberts A."/>
            <person name="Saif S."/>
            <person name="Shea T."/>
            <person name="Sisk P."/>
            <person name="Stolte C."/>
            <person name="Sykes S."/>
            <person name="Wortman J."/>
            <person name="Nusbaum C."/>
            <person name="Birren B."/>
        </authorList>
    </citation>
    <scope>NUCLEOTIDE SEQUENCE [LARGE SCALE GENOMIC DNA]</scope>
    <source>
        <strain evidence="3">INRA-310</strain>
    </source>
</reference>
<feature type="compositionally biased region" description="Basic and acidic residues" evidence="1">
    <location>
        <begin position="37"/>
        <end position="46"/>
    </location>
</feature>
<dbReference type="EMBL" id="KI669565">
    <property type="protein sequence ID" value="ETN19231.1"/>
    <property type="molecule type" value="Genomic_DNA"/>
</dbReference>
<proteinExistence type="predicted"/>
<accession>W2R1S4</accession>
<feature type="compositionally biased region" description="Low complexity" evidence="1">
    <location>
        <begin position="47"/>
        <end position="58"/>
    </location>
</feature>
<dbReference type="GeneID" id="20190035"/>
<protein>
    <submittedName>
        <fullName evidence="2">Uncharacterized protein</fullName>
    </submittedName>
</protein>
<dbReference type="Proteomes" id="UP000018817">
    <property type="component" value="Unassembled WGS sequence"/>
</dbReference>
<evidence type="ECO:0000313" key="2">
    <source>
        <dbReference type="EMBL" id="ETN19231.1"/>
    </source>
</evidence>
<dbReference type="RefSeq" id="XP_008895694.1">
    <property type="nucleotide sequence ID" value="XM_008897446.1"/>
</dbReference>
<dbReference type="VEuPathDB" id="FungiDB:PPTG_21436"/>
<reference evidence="2 3" key="2">
    <citation type="submission" date="2013-11" db="EMBL/GenBank/DDBJ databases">
        <title>The Genome Sequence of Phytophthora parasitica INRA-310.</title>
        <authorList>
            <consortium name="The Broad Institute Genomics Platform"/>
            <person name="Russ C."/>
            <person name="Tyler B."/>
            <person name="Panabieres F."/>
            <person name="Shan W."/>
            <person name="Tripathy S."/>
            <person name="Grunwald N."/>
            <person name="Machado M."/>
            <person name="Johnson C.S."/>
            <person name="Arredondo F."/>
            <person name="Hong C."/>
            <person name="Coffey M."/>
            <person name="Young S.K."/>
            <person name="Zeng Q."/>
            <person name="Gargeya S."/>
            <person name="Fitzgerald M."/>
            <person name="Abouelleil A."/>
            <person name="Alvarado L."/>
            <person name="Chapman S.B."/>
            <person name="Gainer-Dewar J."/>
            <person name="Goldberg J."/>
            <person name="Griggs A."/>
            <person name="Gujja S."/>
            <person name="Hansen M."/>
            <person name="Howarth C."/>
            <person name="Imamovic A."/>
            <person name="Ireland A."/>
            <person name="Larimer J."/>
            <person name="McCowan C."/>
            <person name="Murphy C."/>
            <person name="Pearson M."/>
            <person name="Poon T.W."/>
            <person name="Priest M."/>
            <person name="Roberts A."/>
            <person name="Saif S."/>
            <person name="Shea T."/>
            <person name="Sykes S."/>
            <person name="Wortman J."/>
            <person name="Nusbaum C."/>
            <person name="Birren B."/>
        </authorList>
    </citation>
    <scope>NUCLEOTIDE SEQUENCE [LARGE SCALE GENOMIC DNA]</scope>
    <source>
        <strain evidence="2 3">INRA-310</strain>
    </source>
</reference>
<feature type="region of interest" description="Disordered" evidence="1">
    <location>
        <begin position="37"/>
        <end position="87"/>
    </location>
</feature>